<keyword evidence="1" id="KW-0489">Methyltransferase</keyword>
<dbReference type="InterPro" id="IPR010719">
    <property type="entry name" value="MnmM_MeTrfase"/>
</dbReference>
<dbReference type="Proteomes" id="UP001595817">
    <property type="component" value="Unassembled WGS sequence"/>
</dbReference>
<gene>
    <name evidence="1" type="ORF">ACFOZY_04640</name>
</gene>
<dbReference type="EMBL" id="JBHSEC010000005">
    <property type="protein sequence ID" value="MFC4409721.1"/>
    <property type="molecule type" value="Genomic_DNA"/>
</dbReference>
<evidence type="ECO:0000313" key="1">
    <source>
        <dbReference type="EMBL" id="MFC4409721.1"/>
    </source>
</evidence>
<dbReference type="InterPro" id="IPR029063">
    <property type="entry name" value="SAM-dependent_MTases_sf"/>
</dbReference>
<dbReference type="Pfam" id="PF06962">
    <property type="entry name" value="rRNA_methylase"/>
    <property type="match status" value="1"/>
</dbReference>
<dbReference type="SUPFAM" id="SSF53335">
    <property type="entry name" value="S-adenosyl-L-methionine-dependent methyltransferases"/>
    <property type="match status" value="1"/>
</dbReference>
<comment type="caution">
    <text evidence="1">The sequence shown here is derived from an EMBL/GenBank/DDBJ whole genome shotgun (WGS) entry which is preliminary data.</text>
</comment>
<keyword evidence="1" id="KW-0808">Transferase</keyword>
<reference evidence="2" key="1">
    <citation type="journal article" date="2019" name="Int. J. Syst. Evol. Microbiol.">
        <title>The Global Catalogue of Microorganisms (GCM) 10K type strain sequencing project: providing services to taxonomists for standard genome sequencing and annotation.</title>
        <authorList>
            <consortium name="The Broad Institute Genomics Platform"/>
            <consortium name="The Broad Institute Genome Sequencing Center for Infectious Disease"/>
            <person name="Wu L."/>
            <person name="Ma J."/>
        </authorList>
    </citation>
    <scope>NUCLEOTIDE SEQUENCE [LARGE SCALE GENOMIC DNA]</scope>
    <source>
        <strain evidence="2">CCUG 59778</strain>
    </source>
</reference>
<dbReference type="CDD" id="cd02440">
    <property type="entry name" value="AdoMet_MTases"/>
    <property type="match status" value="1"/>
</dbReference>
<dbReference type="RefSeq" id="WP_378152781.1">
    <property type="nucleotide sequence ID" value="NZ_JBHSEC010000005.1"/>
</dbReference>
<accession>A0ABV8X1T8</accession>
<dbReference type="Gene3D" id="3.40.50.150">
    <property type="entry name" value="Vaccinia Virus protein VP39"/>
    <property type="match status" value="1"/>
</dbReference>
<proteinExistence type="predicted"/>
<keyword evidence="2" id="KW-1185">Reference proteome</keyword>
<evidence type="ECO:0000313" key="2">
    <source>
        <dbReference type="Proteomes" id="UP001595817"/>
    </source>
</evidence>
<protein>
    <submittedName>
        <fullName evidence="1">Class I SAM-dependent methyltransferase</fullName>
    </submittedName>
</protein>
<dbReference type="GO" id="GO:0008168">
    <property type="term" value="F:methyltransferase activity"/>
    <property type="evidence" value="ECO:0007669"/>
    <property type="project" value="UniProtKB-KW"/>
</dbReference>
<sequence length="187" mass="20762">MTLKRVLPFAKDLLKEVVQEGDTAIDATAGNGHDTFFLVQLVGETGHVFAFDVQEDALTKTAERLGNNRDRATLIHDGHEHVLKYVSREISAAIFNLGYLPGSDHSVVTKGETTITAIQGILDRLKIGGLIVLVVYHGHEGGKEERDDIMDYVSTLPQSQVDVMKYEFLNQKNSPPFIIAIEKKKEM</sequence>
<dbReference type="PANTHER" id="PTHR35276:SF1">
    <property type="entry name" value="TRNA (MNM(5)S(2)U34)-METHYLTRANSFERASE, CHLOROPLASTIC"/>
    <property type="match status" value="1"/>
</dbReference>
<name>A0ABV8X1T8_9LACT</name>
<dbReference type="PANTHER" id="PTHR35276">
    <property type="entry name" value="S-ADENOSYL-L-METHIONINE-DEPENDENT METHYLTRANSFERASES SUPERFAMILY PROTEIN"/>
    <property type="match status" value="1"/>
</dbReference>
<dbReference type="GO" id="GO:0032259">
    <property type="term" value="P:methylation"/>
    <property type="evidence" value="ECO:0007669"/>
    <property type="project" value="UniProtKB-KW"/>
</dbReference>
<organism evidence="1 2">
    <name type="scientific">Chungangia koreensis</name>
    <dbReference type="NCBI Taxonomy" id="752657"/>
    <lineage>
        <taxon>Bacteria</taxon>
        <taxon>Bacillati</taxon>
        <taxon>Bacillota</taxon>
        <taxon>Bacilli</taxon>
        <taxon>Lactobacillales</taxon>
        <taxon>Chungangia</taxon>
    </lineage>
</organism>